<reference evidence="2" key="1">
    <citation type="journal article" date="2019" name="Sci. Rep.">
        <title>Draft genome of Tanacetum cinerariifolium, the natural source of mosquito coil.</title>
        <authorList>
            <person name="Yamashiro T."/>
            <person name="Shiraishi A."/>
            <person name="Satake H."/>
            <person name="Nakayama K."/>
        </authorList>
    </citation>
    <scope>NUCLEOTIDE SEQUENCE</scope>
</reference>
<evidence type="ECO:0000256" key="1">
    <source>
        <dbReference type="SAM" id="MobiDB-lite"/>
    </source>
</evidence>
<proteinExistence type="predicted"/>
<feature type="region of interest" description="Disordered" evidence="1">
    <location>
        <begin position="121"/>
        <end position="141"/>
    </location>
</feature>
<protein>
    <submittedName>
        <fullName evidence="2">Phosphate transporter PHO1</fullName>
    </submittedName>
</protein>
<sequence length="141" mass="16479">MPPIPMSVHLVAVFEREALEEAHWGAFCHKNYLELTERIRQREYAIANIQFVRNRHIIQTAVTFLREIQLGDIGKQDWFRAMVVKSNQRLRRKRWLENEHLNSVGKYRAVKTDPLPFYETDSNSCASCSQTGASQSRQSTE</sequence>
<comment type="caution">
    <text evidence="2">The sequence shown here is derived from an EMBL/GenBank/DDBJ whole genome shotgun (WGS) entry which is preliminary data.</text>
</comment>
<gene>
    <name evidence="2" type="ORF">Tci_163546</name>
</gene>
<dbReference type="EMBL" id="BKCJ010038569">
    <property type="protein sequence ID" value="GEV91569.1"/>
    <property type="molecule type" value="Genomic_DNA"/>
</dbReference>
<dbReference type="AlphaFoldDB" id="A0A699GUY3"/>
<evidence type="ECO:0000313" key="2">
    <source>
        <dbReference type="EMBL" id="GEV91569.1"/>
    </source>
</evidence>
<organism evidence="2">
    <name type="scientific">Tanacetum cinerariifolium</name>
    <name type="common">Dalmatian daisy</name>
    <name type="synonym">Chrysanthemum cinerariifolium</name>
    <dbReference type="NCBI Taxonomy" id="118510"/>
    <lineage>
        <taxon>Eukaryota</taxon>
        <taxon>Viridiplantae</taxon>
        <taxon>Streptophyta</taxon>
        <taxon>Embryophyta</taxon>
        <taxon>Tracheophyta</taxon>
        <taxon>Spermatophyta</taxon>
        <taxon>Magnoliopsida</taxon>
        <taxon>eudicotyledons</taxon>
        <taxon>Gunneridae</taxon>
        <taxon>Pentapetalae</taxon>
        <taxon>asterids</taxon>
        <taxon>campanulids</taxon>
        <taxon>Asterales</taxon>
        <taxon>Asteraceae</taxon>
        <taxon>Asteroideae</taxon>
        <taxon>Anthemideae</taxon>
        <taxon>Anthemidinae</taxon>
        <taxon>Tanacetum</taxon>
    </lineage>
</organism>
<name>A0A699GUY3_TANCI</name>
<accession>A0A699GUY3</accession>